<gene>
    <name evidence="9" type="ORF">JOF45_001047</name>
</gene>
<proteinExistence type="inferred from homology"/>
<evidence type="ECO:0000256" key="7">
    <source>
        <dbReference type="SAM" id="Phobius"/>
    </source>
</evidence>
<feature type="domain" description="Acyltransferase 3" evidence="8">
    <location>
        <begin position="22"/>
        <end position="317"/>
    </location>
</feature>
<keyword evidence="3" id="KW-1003">Cell membrane</keyword>
<evidence type="ECO:0000256" key="2">
    <source>
        <dbReference type="ARBA" id="ARBA00007400"/>
    </source>
</evidence>
<sequence>MTRISAQPRSAGPSAPGSSRMQWMDFLRGIAVLLVVVLHAASHGGADTQTWSEINRHLTPFRMPLLMFLSGMLLHRSLAKPLPLYLWGKAAAIVWPLLVWMCLYGFFVRNGLGGPGNGIDYWLGGDYLWFLMSLTLCYLFAAVFKPLLSRFPTGNGWAFLAVFVVMITTYVWGDVAGGIIGSTFWYGSFFFLGAWAVRFAPRWVKAHWVLILPLAGAAAYFAHIGVHNHALRVGTFEAAGISVLGIAVILWLAARLPRVAPVRFIEWVGRSSIVVYVAHFPIIILARGVLEQWGLEAGLHVLVMTLIGIGGSVLLVWLRPWSTWLYVLPGHQKVAARLLQHR</sequence>
<dbReference type="PANTHER" id="PTHR40074:SF2">
    <property type="entry name" value="O-ACETYLTRANSFERASE WECH"/>
    <property type="match status" value="1"/>
</dbReference>
<evidence type="ECO:0000313" key="10">
    <source>
        <dbReference type="Proteomes" id="UP001519331"/>
    </source>
</evidence>
<feature type="transmembrane region" description="Helical" evidence="7">
    <location>
        <begin position="127"/>
        <end position="144"/>
    </location>
</feature>
<feature type="transmembrane region" description="Helical" evidence="7">
    <location>
        <begin position="156"/>
        <end position="173"/>
    </location>
</feature>
<evidence type="ECO:0000256" key="1">
    <source>
        <dbReference type="ARBA" id="ARBA00004651"/>
    </source>
</evidence>
<comment type="similarity">
    <text evidence="2">Belongs to the acyltransferase 3 family.</text>
</comment>
<comment type="caution">
    <text evidence="9">The sequence shown here is derived from an EMBL/GenBank/DDBJ whole genome shotgun (WGS) entry which is preliminary data.</text>
</comment>
<dbReference type="PANTHER" id="PTHR40074">
    <property type="entry name" value="O-ACETYLTRANSFERASE WECH"/>
    <property type="match status" value="1"/>
</dbReference>
<dbReference type="EMBL" id="JAGINX010000001">
    <property type="protein sequence ID" value="MBP2318028.1"/>
    <property type="molecule type" value="Genomic_DNA"/>
</dbReference>
<dbReference type="Pfam" id="PF01757">
    <property type="entry name" value="Acyl_transf_3"/>
    <property type="match status" value="1"/>
</dbReference>
<keyword evidence="6 7" id="KW-0472">Membrane</keyword>
<evidence type="ECO:0000259" key="8">
    <source>
        <dbReference type="Pfam" id="PF01757"/>
    </source>
</evidence>
<feature type="transmembrane region" description="Helical" evidence="7">
    <location>
        <begin position="86"/>
        <end position="107"/>
    </location>
</feature>
<keyword evidence="10" id="KW-1185">Reference proteome</keyword>
<protein>
    <submittedName>
        <fullName evidence="9">Fucose 4-O-acetylase-like acetyltransferase</fullName>
    </submittedName>
</protein>
<feature type="transmembrane region" description="Helical" evidence="7">
    <location>
        <begin position="179"/>
        <end position="197"/>
    </location>
</feature>
<keyword evidence="4 7" id="KW-0812">Transmembrane</keyword>
<feature type="transmembrane region" description="Helical" evidence="7">
    <location>
        <begin position="209"/>
        <end position="226"/>
    </location>
</feature>
<name>A0ABS4T0U8_9MICC</name>
<keyword evidence="5 7" id="KW-1133">Transmembrane helix</keyword>
<evidence type="ECO:0000256" key="6">
    <source>
        <dbReference type="ARBA" id="ARBA00023136"/>
    </source>
</evidence>
<reference evidence="9 10" key="1">
    <citation type="submission" date="2021-03" db="EMBL/GenBank/DDBJ databases">
        <title>Sequencing the genomes of 1000 actinobacteria strains.</title>
        <authorList>
            <person name="Klenk H.-P."/>
        </authorList>
    </citation>
    <scope>NUCLEOTIDE SEQUENCE [LARGE SCALE GENOMIC DNA]</scope>
    <source>
        <strain evidence="9 10">DSM 12544</strain>
    </source>
</reference>
<feature type="transmembrane region" description="Helical" evidence="7">
    <location>
        <begin position="268"/>
        <end position="286"/>
    </location>
</feature>
<feature type="transmembrane region" description="Helical" evidence="7">
    <location>
        <begin position="298"/>
        <end position="318"/>
    </location>
</feature>
<dbReference type="InterPro" id="IPR002656">
    <property type="entry name" value="Acyl_transf_3_dom"/>
</dbReference>
<evidence type="ECO:0000256" key="3">
    <source>
        <dbReference type="ARBA" id="ARBA00022475"/>
    </source>
</evidence>
<evidence type="ECO:0000313" key="9">
    <source>
        <dbReference type="EMBL" id="MBP2318028.1"/>
    </source>
</evidence>
<dbReference type="Proteomes" id="UP001519331">
    <property type="component" value="Unassembled WGS sequence"/>
</dbReference>
<evidence type="ECO:0000256" key="4">
    <source>
        <dbReference type="ARBA" id="ARBA00022692"/>
    </source>
</evidence>
<dbReference type="RefSeq" id="WP_210048350.1">
    <property type="nucleotide sequence ID" value="NZ_JAGINX010000001.1"/>
</dbReference>
<organism evidence="9 10">
    <name type="scientific">Nesterenkonia lacusekhoensis</name>
    <dbReference type="NCBI Taxonomy" id="150832"/>
    <lineage>
        <taxon>Bacteria</taxon>
        <taxon>Bacillati</taxon>
        <taxon>Actinomycetota</taxon>
        <taxon>Actinomycetes</taxon>
        <taxon>Micrococcales</taxon>
        <taxon>Micrococcaceae</taxon>
        <taxon>Nesterenkonia</taxon>
    </lineage>
</organism>
<feature type="transmembrane region" description="Helical" evidence="7">
    <location>
        <begin position="58"/>
        <end position="74"/>
    </location>
</feature>
<comment type="subcellular location">
    <subcellularLocation>
        <location evidence="1">Cell membrane</location>
        <topology evidence="1">Multi-pass membrane protein</topology>
    </subcellularLocation>
</comment>
<accession>A0ABS4T0U8</accession>
<feature type="transmembrane region" description="Helical" evidence="7">
    <location>
        <begin position="238"/>
        <end position="256"/>
    </location>
</feature>
<feature type="transmembrane region" description="Helical" evidence="7">
    <location>
        <begin position="26"/>
        <end position="46"/>
    </location>
</feature>
<evidence type="ECO:0000256" key="5">
    <source>
        <dbReference type="ARBA" id="ARBA00022989"/>
    </source>
</evidence>